<dbReference type="InterPro" id="IPR029034">
    <property type="entry name" value="Cystine-knot_cytokine"/>
</dbReference>
<evidence type="ECO:0000313" key="6">
    <source>
        <dbReference type="Proteomes" id="UP001519460"/>
    </source>
</evidence>
<evidence type="ECO:0000313" key="5">
    <source>
        <dbReference type="EMBL" id="KAK7487823.1"/>
    </source>
</evidence>
<gene>
    <name evidence="5" type="ORF">BaRGS_00020964</name>
</gene>
<organism evidence="5 6">
    <name type="scientific">Batillaria attramentaria</name>
    <dbReference type="NCBI Taxonomy" id="370345"/>
    <lineage>
        <taxon>Eukaryota</taxon>
        <taxon>Metazoa</taxon>
        <taxon>Spiralia</taxon>
        <taxon>Lophotrochozoa</taxon>
        <taxon>Mollusca</taxon>
        <taxon>Gastropoda</taxon>
        <taxon>Caenogastropoda</taxon>
        <taxon>Sorbeoconcha</taxon>
        <taxon>Cerithioidea</taxon>
        <taxon>Batillariidae</taxon>
        <taxon>Batillaria</taxon>
    </lineage>
</organism>
<keyword evidence="4" id="KW-0732">Signal</keyword>
<comment type="subcellular location">
    <subcellularLocation>
        <location evidence="1">Secreted</location>
    </subcellularLocation>
</comment>
<evidence type="ECO:0000256" key="3">
    <source>
        <dbReference type="ARBA" id="ARBA00022525"/>
    </source>
</evidence>
<dbReference type="AlphaFoldDB" id="A0ABD0KKS5"/>
<dbReference type="Gene3D" id="2.10.90.10">
    <property type="entry name" value="Cystine-knot cytokines"/>
    <property type="match status" value="1"/>
</dbReference>
<dbReference type="Proteomes" id="UP001519460">
    <property type="component" value="Unassembled WGS sequence"/>
</dbReference>
<keyword evidence="3" id="KW-0964">Secreted</keyword>
<comment type="similarity">
    <text evidence="2">Belongs to the IL-17 family.</text>
</comment>
<dbReference type="Pfam" id="PF06083">
    <property type="entry name" value="IL17"/>
    <property type="match status" value="1"/>
</dbReference>
<reference evidence="5 6" key="1">
    <citation type="journal article" date="2023" name="Sci. Data">
        <title>Genome assembly of the Korean intertidal mud-creeper Batillaria attramentaria.</title>
        <authorList>
            <person name="Patra A.K."/>
            <person name="Ho P.T."/>
            <person name="Jun S."/>
            <person name="Lee S.J."/>
            <person name="Kim Y."/>
            <person name="Won Y.J."/>
        </authorList>
    </citation>
    <scope>NUCLEOTIDE SEQUENCE [LARGE SCALE GENOMIC DNA]</scope>
    <source>
        <strain evidence="5">Wonlab-2016</strain>
    </source>
</reference>
<dbReference type="EMBL" id="JACVVK020000159">
    <property type="protein sequence ID" value="KAK7487823.1"/>
    <property type="molecule type" value="Genomic_DNA"/>
</dbReference>
<sequence length="159" mass="18187">MALCLDFSIAEKKRDGPFDFYDETFNLAPTIRSSHSHSKLGGRRTTENLTNLFGIAYCWQKMMPYTKHGHLSTDDRLPQTSSCPWYWQLSYDETRIPSILLTAKCSCPTCLGPHSSGASCKPVHYFRKVKYINADTNTTEDSLYRVAVGCTCERRREKN</sequence>
<evidence type="ECO:0000256" key="1">
    <source>
        <dbReference type="ARBA" id="ARBA00004613"/>
    </source>
</evidence>
<evidence type="ECO:0000256" key="4">
    <source>
        <dbReference type="ARBA" id="ARBA00022729"/>
    </source>
</evidence>
<dbReference type="InterPro" id="IPR010345">
    <property type="entry name" value="IL-17_fam"/>
</dbReference>
<evidence type="ECO:0000256" key="2">
    <source>
        <dbReference type="ARBA" id="ARBA00007236"/>
    </source>
</evidence>
<protein>
    <submittedName>
        <fullName evidence="5">Uncharacterized protein</fullName>
    </submittedName>
</protein>
<name>A0ABD0KKS5_9CAEN</name>
<comment type="caution">
    <text evidence="5">The sequence shown here is derived from an EMBL/GenBank/DDBJ whole genome shotgun (WGS) entry which is preliminary data.</text>
</comment>
<accession>A0ABD0KKS5</accession>
<dbReference type="GO" id="GO:0005576">
    <property type="term" value="C:extracellular region"/>
    <property type="evidence" value="ECO:0007669"/>
    <property type="project" value="UniProtKB-SubCell"/>
</dbReference>
<keyword evidence="6" id="KW-1185">Reference proteome</keyword>
<proteinExistence type="inferred from homology"/>
<dbReference type="SUPFAM" id="SSF57501">
    <property type="entry name" value="Cystine-knot cytokines"/>
    <property type="match status" value="1"/>
</dbReference>